<dbReference type="HOGENOM" id="CLU_1952952_0_0_1"/>
<proteinExistence type="predicted"/>
<evidence type="ECO:0000313" key="1">
    <source>
        <dbReference type="EMBL" id="EKX44863.1"/>
    </source>
</evidence>
<reference evidence="1 3" key="1">
    <citation type="journal article" date="2012" name="Nature">
        <title>Algal genomes reveal evolutionary mosaicism and the fate of nucleomorphs.</title>
        <authorList>
            <consortium name="DOE Joint Genome Institute"/>
            <person name="Curtis B.A."/>
            <person name="Tanifuji G."/>
            <person name="Burki F."/>
            <person name="Gruber A."/>
            <person name="Irimia M."/>
            <person name="Maruyama S."/>
            <person name="Arias M.C."/>
            <person name="Ball S.G."/>
            <person name="Gile G.H."/>
            <person name="Hirakawa Y."/>
            <person name="Hopkins J.F."/>
            <person name="Kuo A."/>
            <person name="Rensing S.A."/>
            <person name="Schmutz J."/>
            <person name="Symeonidi A."/>
            <person name="Elias M."/>
            <person name="Eveleigh R.J."/>
            <person name="Herman E.K."/>
            <person name="Klute M.J."/>
            <person name="Nakayama T."/>
            <person name="Obornik M."/>
            <person name="Reyes-Prieto A."/>
            <person name="Armbrust E.V."/>
            <person name="Aves S.J."/>
            <person name="Beiko R.G."/>
            <person name="Coutinho P."/>
            <person name="Dacks J.B."/>
            <person name="Durnford D.G."/>
            <person name="Fast N.M."/>
            <person name="Green B.R."/>
            <person name="Grisdale C.J."/>
            <person name="Hempel F."/>
            <person name="Henrissat B."/>
            <person name="Hoppner M.P."/>
            <person name="Ishida K."/>
            <person name="Kim E."/>
            <person name="Koreny L."/>
            <person name="Kroth P.G."/>
            <person name="Liu Y."/>
            <person name="Malik S.B."/>
            <person name="Maier U.G."/>
            <person name="McRose D."/>
            <person name="Mock T."/>
            <person name="Neilson J.A."/>
            <person name="Onodera N.T."/>
            <person name="Poole A.M."/>
            <person name="Pritham E.J."/>
            <person name="Richards T.A."/>
            <person name="Rocap G."/>
            <person name="Roy S.W."/>
            <person name="Sarai C."/>
            <person name="Schaack S."/>
            <person name="Shirato S."/>
            <person name="Slamovits C.H."/>
            <person name="Spencer D.F."/>
            <person name="Suzuki S."/>
            <person name="Worden A.Z."/>
            <person name="Zauner S."/>
            <person name="Barry K."/>
            <person name="Bell C."/>
            <person name="Bharti A.K."/>
            <person name="Crow J.A."/>
            <person name="Grimwood J."/>
            <person name="Kramer R."/>
            <person name="Lindquist E."/>
            <person name="Lucas S."/>
            <person name="Salamov A."/>
            <person name="McFadden G.I."/>
            <person name="Lane C.E."/>
            <person name="Keeling P.J."/>
            <person name="Gray M.W."/>
            <person name="Grigoriev I.V."/>
            <person name="Archibald J.M."/>
        </authorList>
    </citation>
    <scope>NUCLEOTIDE SEQUENCE</scope>
    <source>
        <strain evidence="1 3">CCMP2712</strain>
    </source>
</reference>
<accession>L1J8J2</accession>
<dbReference type="EnsemblProtists" id="EKX44863">
    <property type="protein sequence ID" value="EKX44863"/>
    <property type="gene ID" value="GUITHDRAFT_109285"/>
</dbReference>
<dbReference type="EMBL" id="JH993002">
    <property type="protein sequence ID" value="EKX44863.1"/>
    <property type="molecule type" value="Genomic_DNA"/>
</dbReference>
<keyword evidence="3" id="KW-1185">Reference proteome</keyword>
<dbReference type="Proteomes" id="UP000011087">
    <property type="component" value="Unassembled WGS sequence"/>
</dbReference>
<dbReference type="AlphaFoldDB" id="L1J8J2"/>
<dbReference type="RefSeq" id="XP_005831843.1">
    <property type="nucleotide sequence ID" value="XM_005831786.1"/>
</dbReference>
<reference evidence="3" key="2">
    <citation type="submission" date="2012-11" db="EMBL/GenBank/DDBJ databases">
        <authorList>
            <person name="Kuo A."/>
            <person name="Curtis B.A."/>
            <person name="Tanifuji G."/>
            <person name="Burki F."/>
            <person name="Gruber A."/>
            <person name="Irimia M."/>
            <person name="Maruyama S."/>
            <person name="Arias M.C."/>
            <person name="Ball S.G."/>
            <person name="Gile G.H."/>
            <person name="Hirakawa Y."/>
            <person name="Hopkins J.F."/>
            <person name="Rensing S.A."/>
            <person name="Schmutz J."/>
            <person name="Symeonidi A."/>
            <person name="Elias M."/>
            <person name="Eveleigh R.J."/>
            <person name="Herman E.K."/>
            <person name="Klute M.J."/>
            <person name="Nakayama T."/>
            <person name="Obornik M."/>
            <person name="Reyes-Prieto A."/>
            <person name="Armbrust E.V."/>
            <person name="Aves S.J."/>
            <person name="Beiko R.G."/>
            <person name="Coutinho P."/>
            <person name="Dacks J.B."/>
            <person name="Durnford D.G."/>
            <person name="Fast N.M."/>
            <person name="Green B.R."/>
            <person name="Grisdale C."/>
            <person name="Hempe F."/>
            <person name="Henrissat B."/>
            <person name="Hoppner M.P."/>
            <person name="Ishida K.-I."/>
            <person name="Kim E."/>
            <person name="Koreny L."/>
            <person name="Kroth P.G."/>
            <person name="Liu Y."/>
            <person name="Malik S.-B."/>
            <person name="Maier U.G."/>
            <person name="McRose D."/>
            <person name="Mock T."/>
            <person name="Neilson J.A."/>
            <person name="Onodera N.T."/>
            <person name="Poole A.M."/>
            <person name="Pritham E.J."/>
            <person name="Richards T.A."/>
            <person name="Rocap G."/>
            <person name="Roy S.W."/>
            <person name="Sarai C."/>
            <person name="Schaack S."/>
            <person name="Shirato S."/>
            <person name="Slamovits C.H."/>
            <person name="Spencer D.F."/>
            <person name="Suzuki S."/>
            <person name="Worden A.Z."/>
            <person name="Zauner S."/>
            <person name="Barry K."/>
            <person name="Bell C."/>
            <person name="Bharti A.K."/>
            <person name="Crow J.A."/>
            <person name="Grimwood J."/>
            <person name="Kramer R."/>
            <person name="Lindquist E."/>
            <person name="Lucas S."/>
            <person name="Salamov A."/>
            <person name="McFadden G.I."/>
            <person name="Lane C.E."/>
            <person name="Keeling P.J."/>
            <person name="Gray M.W."/>
            <person name="Grigoriev I.V."/>
            <person name="Archibald J.M."/>
        </authorList>
    </citation>
    <scope>NUCLEOTIDE SEQUENCE</scope>
    <source>
        <strain evidence="3">CCMP2712</strain>
    </source>
</reference>
<dbReference type="GeneID" id="17301461"/>
<protein>
    <submittedName>
        <fullName evidence="1 2">Uncharacterized protein</fullName>
    </submittedName>
</protein>
<organism evidence="1">
    <name type="scientific">Guillardia theta (strain CCMP2712)</name>
    <name type="common">Cryptophyte</name>
    <dbReference type="NCBI Taxonomy" id="905079"/>
    <lineage>
        <taxon>Eukaryota</taxon>
        <taxon>Cryptophyceae</taxon>
        <taxon>Pyrenomonadales</taxon>
        <taxon>Geminigeraceae</taxon>
        <taxon>Guillardia</taxon>
    </lineage>
</organism>
<evidence type="ECO:0000313" key="2">
    <source>
        <dbReference type="EnsemblProtists" id="EKX44863"/>
    </source>
</evidence>
<dbReference type="KEGG" id="gtt:GUITHDRAFT_109285"/>
<sequence>MESLRAVGLDHIFPSTMIYGCDELRLKRCATKAQCALQIADSMGLKASDVLLVDDDHEQLDSDESFQEESSSSCCGTYWVRSGQGLSDRDMAAIGGMVASKLREKDPVSDTCQPVHDLNRERPLGLVDV</sequence>
<dbReference type="PROSITE" id="PS51257">
    <property type="entry name" value="PROKAR_LIPOPROTEIN"/>
    <property type="match status" value="1"/>
</dbReference>
<dbReference type="PaxDb" id="55529-EKX44863"/>
<name>L1J8J2_GUITC</name>
<evidence type="ECO:0000313" key="3">
    <source>
        <dbReference type="Proteomes" id="UP000011087"/>
    </source>
</evidence>
<gene>
    <name evidence="1" type="ORF">GUITHDRAFT_109285</name>
</gene>
<reference evidence="2" key="3">
    <citation type="submission" date="2015-06" db="UniProtKB">
        <authorList>
            <consortium name="EnsemblProtists"/>
        </authorList>
    </citation>
    <scope>IDENTIFICATION</scope>
</reference>